<reference evidence="2" key="1">
    <citation type="submission" date="2021-04" db="EMBL/GenBank/DDBJ databases">
        <title>Sinoanaerobacter chloroacetimidivorans sp. nov., an obligate anaerobic bacterium isolated from anaerobic sludge.</title>
        <authorList>
            <person name="Bao Y."/>
        </authorList>
    </citation>
    <scope>NUCLEOTIDE SEQUENCE</scope>
    <source>
        <strain evidence="2">BAD-6</strain>
    </source>
</reference>
<dbReference type="PANTHER" id="PTHR23131">
    <property type="entry name" value="ENDORIBONUCLEASE LACTB2"/>
    <property type="match status" value="1"/>
</dbReference>
<dbReference type="Pfam" id="PF00753">
    <property type="entry name" value="Lactamase_B"/>
    <property type="match status" value="1"/>
</dbReference>
<dbReference type="AlphaFoldDB" id="A0A8J8B0T0"/>
<sequence length="325" mass="37481">MVERLLKDIFLIKVPLPGNPLKNLNSFLIKGKDRNLLIDTGFHSAKCFQALQDGLEKIDVDMRQTDIFLTHMHADHAGCASLIASEESRIFVSDEDKKGMENYFVPDYWKLVFQKYLSLGFSEEELTAVFQQPGWRNPIGEQGDYHGLADGHEFDLGTYRFQCILTPGHTPGHMCLYDKAKKVLFCGDHVLYDITPNITGWLEMENSLGKYLDSLEKMKGLEAEFAFCSHRKPLGKFQARVNELMEHHEERLEETLDIMEKSGKATPYFAASKMKWSVRTENWDKFPVEQKMFAVGEADSHLEYLFYKGRLKRELLDGLLVYFAK</sequence>
<accession>A0A8J8B0T0</accession>
<dbReference type="Proteomes" id="UP000675664">
    <property type="component" value="Unassembled WGS sequence"/>
</dbReference>
<dbReference type="Gene3D" id="1.10.10.10">
    <property type="entry name" value="Winged helix-like DNA-binding domain superfamily/Winged helix DNA-binding domain"/>
    <property type="match status" value="1"/>
</dbReference>
<comment type="caution">
    <text evidence="2">The sequence shown here is derived from an EMBL/GenBank/DDBJ whole genome shotgun (WGS) entry which is preliminary data.</text>
</comment>
<gene>
    <name evidence="2" type="ORF">KCX82_04370</name>
</gene>
<dbReference type="InterPro" id="IPR050662">
    <property type="entry name" value="Sec-metab_biosynth-thioest"/>
</dbReference>
<dbReference type="SUPFAM" id="SSF56281">
    <property type="entry name" value="Metallo-hydrolase/oxidoreductase"/>
    <property type="match status" value="1"/>
</dbReference>
<reference evidence="2" key="2">
    <citation type="submission" date="2021-04" db="EMBL/GenBank/DDBJ databases">
        <authorList>
            <person name="Liu J."/>
        </authorList>
    </citation>
    <scope>NUCLEOTIDE SEQUENCE</scope>
    <source>
        <strain evidence="2">BAD-6</strain>
    </source>
</reference>
<evidence type="ECO:0000313" key="2">
    <source>
        <dbReference type="EMBL" id="MBR0597097.1"/>
    </source>
</evidence>
<organism evidence="2 3">
    <name type="scientific">Sinanaerobacter chloroacetimidivorans</name>
    <dbReference type="NCBI Taxonomy" id="2818044"/>
    <lineage>
        <taxon>Bacteria</taxon>
        <taxon>Bacillati</taxon>
        <taxon>Bacillota</taxon>
        <taxon>Clostridia</taxon>
        <taxon>Peptostreptococcales</taxon>
        <taxon>Anaerovoracaceae</taxon>
        <taxon>Sinanaerobacter</taxon>
    </lineage>
</organism>
<dbReference type="SMART" id="SM00849">
    <property type="entry name" value="Lactamase_B"/>
    <property type="match status" value="1"/>
</dbReference>
<evidence type="ECO:0000259" key="1">
    <source>
        <dbReference type="SMART" id="SM00849"/>
    </source>
</evidence>
<dbReference type="InterPro" id="IPR036388">
    <property type="entry name" value="WH-like_DNA-bd_sf"/>
</dbReference>
<protein>
    <submittedName>
        <fullName evidence="2">MBL fold metallo-hydrolase</fullName>
    </submittedName>
</protein>
<feature type="domain" description="Metallo-beta-lactamase" evidence="1">
    <location>
        <begin position="23"/>
        <end position="230"/>
    </location>
</feature>
<dbReference type="PANTHER" id="PTHR23131:SF4">
    <property type="entry name" value="METALLO-BETA-LACTAMASE SUPERFAMILY POTEIN"/>
    <property type="match status" value="1"/>
</dbReference>
<dbReference type="InterPro" id="IPR036866">
    <property type="entry name" value="RibonucZ/Hydroxyglut_hydro"/>
</dbReference>
<evidence type="ECO:0000313" key="3">
    <source>
        <dbReference type="Proteomes" id="UP000675664"/>
    </source>
</evidence>
<name>A0A8J8B0T0_9FIRM</name>
<keyword evidence="3" id="KW-1185">Reference proteome</keyword>
<proteinExistence type="predicted"/>
<dbReference type="RefSeq" id="WP_227017228.1">
    <property type="nucleotide sequence ID" value="NZ_JAGSND010000002.1"/>
</dbReference>
<dbReference type="EMBL" id="JAGSND010000002">
    <property type="protein sequence ID" value="MBR0597097.1"/>
    <property type="molecule type" value="Genomic_DNA"/>
</dbReference>
<dbReference type="Gene3D" id="3.60.15.10">
    <property type="entry name" value="Ribonuclease Z/Hydroxyacylglutathione hydrolase-like"/>
    <property type="match status" value="1"/>
</dbReference>
<dbReference type="CDD" id="cd07725">
    <property type="entry name" value="TTHA1429-like_MBL-fold"/>
    <property type="match status" value="1"/>
</dbReference>
<dbReference type="InterPro" id="IPR001279">
    <property type="entry name" value="Metallo-B-lactamas"/>
</dbReference>